<feature type="domain" description="Sox C-terminal" evidence="6">
    <location>
        <begin position="88"/>
        <end position="228"/>
    </location>
</feature>
<reference evidence="7" key="2">
    <citation type="journal article" date="2022" name="Microbiol. Resour. Announc.">
        <title>Whole-Genome Sequence of Entomortierella parvispora E1425, a Mucoromycotan Fungus Associated with Burkholderiaceae-Related Endosymbiotic Bacteria.</title>
        <authorList>
            <person name="Herlambang A."/>
            <person name="Guo Y."/>
            <person name="Takashima Y."/>
            <person name="Narisawa K."/>
            <person name="Ohta H."/>
            <person name="Nishizawa T."/>
        </authorList>
    </citation>
    <scope>NUCLEOTIDE SEQUENCE</scope>
    <source>
        <strain evidence="7">E1425</strain>
    </source>
</reference>
<evidence type="ECO:0000256" key="5">
    <source>
        <dbReference type="SAM" id="SignalP"/>
    </source>
</evidence>
<evidence type="ECO:0000313" key="8">
    <source>
        <dbReference type="Proteomes" id="UP000827284"/>
    </source>
</evidence>
<evidence type="ECO:0000313" key="7">
    <source>
        <dbReference type="EMBL" id="GJJ72979.1"/>
    </source>
</evidence>
<sequence>MQALTPLLFSMLFPRFSSSKAGNGAERYPDADDQSLPHESLLGARHSISNEMTFEEGYPVQEQYHHQTSKARRHHSTDSTLALNGGTPRRSDAKTRTPGGNNSFVSSNYSNTNNNADHEPLSSNLSRRSGTFPPQGGRRAARPKRLSLDHASYIATYPSLDGLGDLGRTSSLEYFRDPAAPRRANSGGSRLRSSQETMTMPSSRTSTSSISSMVSDASSSTVSSSCSSVREPLTPTTRSPNYKSILSLETSGSNQKKQRSAVSRKSVQMAMVDDILGDNQESSTVHTGNLCLSPQSNNFFGDESSQFSSMVESTTTGGPEARGRRQLTAH</sequence>
<evidence type="ECO:0000256" key="2">
    <source>
        <dbReference type="ARBA" id="ARBA00023163"/>
    </source>
</evidence>
<reference evidence="7" key="1">
    <citation type="submission" date="2021-11" db="EMBL/GenBank/DDBJ databases">
        <authorList>
            <person name="Herlambang A."/>
            <person name="Guo Y."/>
            <person name="Takashima Y."/>
            <person name="Nishizawa T."/>
        </authorList>
    </citation>
    <scope>NUCLEOTIDE SEQUENCE</scope>
    <source>
        <strain evidence="7">E1425</strain>
    </source>
</reference>
<feature type="compositionally biased region" description="Polar residues" evidence="4">
    <location>
        <begin position="186"/>
        <end position="196"/>
    </location>
</feature>
<evidence type="ECO:0000256" key="3">
    <source>
        <dbReference type="ARBA" id="ARBA00023242"/>
    </source>
</evidence>
<dbReference type="InterPro" id="IPR021934">
    <property type="entry name" value="Sox_C"/>
</dbReference>
<feature type="compositionally biased region" description="Polar residues" evidence="4">
    <location>
        <begin position="302"/>
        <end position="317"/>
    </location>
</feature>
<evidence type="ECO:0000256" key="4">
    <source>
        <dbReference type="SAM" id="MobiDB-lite"/>
    </source>
</evidence>
<keyword evidence="1" id="KW-0805">Transcription regulation</keyword>
<gene>
    <name evidence="7" type="ORF">EMPS_05337</name>
</gene>
<evidence type="ECO:0000259" key="6">
    <source>
        <dbReference type="PROSITE" id="PS51516"/>
    </source>
</evidence>
<dbReference type="EMBL" id="BQFW01000007">
    <property type="protein sequence ID" value="GJJ72979.1"/>
    <property type="molecule type" value="Genomic_DNA"/>
</dbReference>
<organism evidence="7 8">
    <name type="scientific">Entomortierella parvispora</name>
    <dbReference type="NCBI Taxonomy" id="205924"/>
    <lineage>
        <taxon>Eukaryota</taxon>
        <taxon>Fungi</taxon>
        <taxon>Fungi incertae sedis</taxon>
        <taxon>Mucoromycota</taxon>
        <taxon>Mortierellomycotina</taxon>
        <taxon>Mortierellomycetes</taxon>
        <taxon>Mortierellales</taxon>
        <taxon>Mortierellaceae</taxon>
        <taxon>Entomortierella</taxon>
    </lineage>
</organism>
<keyword evidence="5" id="KW-0732">Signal</keyword>
<feature type="chain" id="PRO_5040207379" description="Sox C-terminal domain-containing protein" evidence="5">
    <location>
        <begin position="20"/>
        <end position="330"/>
    </location>
</feature>
<feature type="region of interest" description="Disordered" evidence="4">
    <location>
        <begin position="302"/>
        <end position="330"/>
    </location>
</feature>
<dbReference type="Proteomes" id="UP000827284">
    <property type="component" value="Unassembled WGS sequence"/>
</dbReference>
<feature type="compositionally biased region" description="Polar residues" evidence="4">
    <location>
        <begin position="98"/>
        <end position="129"/>
    </location>
</feature>
<comment type="caution">
    <text evidence="7">The sequence shown here is derived from an EMBL/GenBank/DDBJ whole genome shotgun (WGS) entry which is preliminary data.</text>
</comment>
<feature type="compositionally biased region" description="Low complexity" evidence="4">
    <location>
        <begin position="197"/>
        <end position="229"/>
    </location>
</feature>
<keyword evidence="3" id="KW-0539">Nucleus</keyword>
<name>A0A9P3HAA0_9FUNG</name>
<accession>A0A9P3HAA0</accession>
<feature type="region of interest" description="Disordered" evidence="4">
    <location>
        <begin position="63"/>
        <end position="145"/>
    </location>
</feature>
<evidence type="ECO:0000256" key="1">
    <source>
        <dbReference type="ARBA" id="ARBA00023015"/>
    </source>
</evidence>
<dbReference type="AlphaFoldDB" id="A0A9P3HAA0"/>
<keyword evidence="2" id="KW-0804">Transcription</keyword>
<dbReference type="PROSITE" id="PS51516">
    <property type="entry name" value="SOX_C"/>
    <property type="match status" value="1"/>
</dbReference>
<dbReference type="OrthoDB" id="2443101at2759"/>
<protein>
    <recommendedName>
        <fullName evidence="6">Sox C-terminal domain-containing protein</fullName>
    </recommendedName>
</protein>
<feature type="signal peptide" evidence="5">
    <location>
        <begin position="1"/>
        <end position="19"/>
    </location>
</feature>
<proteinExistence type="predicted"/>
<keyword evidence="8" id="KW-1185">Reference proteome</keyword>
<feature type="region of interest" description="Disordered" evidence="4">
    <location>
        <begin position="177"/>
        <end position="242"/>
    </location>
</feature>